<dbReference type="SMART" id="SM00283">
    <property type="entry name" value="MA"/>
    <property type="match status" value="1"/>
</dbReference>
<name>A0ABR6GU24_9BURK</name>
<evidence type="ECO:0000313" key="6">
    <source>
        <dbReference type="EMBL" id="MBB3195192.1"/>
    </source>
</evidence>
<comment type="similarity">
    <text evidence="2">Belongs to the methyl-accepting chemotaxis (MCP) protein family.</text>
</comment>
<proteinExistence type="inferred from homology"/>
<gene>
    <name evidence="6" type="ORF">FHS28_002595</name>
</gene>
<dbReference type="RefSeq" id="WP_088451052.1">
    <property type="nucleotide sequence ID" value="NZ_JACHXO010000004.1"/>
</dbReference>
<keyword evidence="7" id="KW-1185">Reference proteome</keyword>
<dbReference type="PANTHER" id="PTHR43531">
    <property type="entry name" value="PROTEIN ICFG"/>
    <property type="match status" value="1"/>
</dbReference>
<dbReference type="EMBL" id="JACHXO010000004">
    <property type="protein sequence ID" value="MBB3195192.1"/>
    <property type="molecule type" value="Genomic_DNA"/>
</dbReference>
<protein>
    <submittedName>
        <fullName evidence="6">Methyl-accepting chemotaxis protein</fullName>
    </submittedName>
</protein>
<feature type="transmembrane region" description="Helical" evidence="4">
    <location>
        <begin position="52"/>
        <end position="74"/>
    </location>
</feature>
<feature type="transmembrane region" description="Helical" evidence="4">
    <location>
        <begin position="105"/>
        <end position="135"/>
    </location>
</feature>
<comment type="caution">
    <text evidence="6">The sequence shown here is derived from an EMBL/GenBank/DDBJ whole genome shotgun (WGS) entry which is preliminary data.</text>
</comment>
<keyword evidence="1" id="KW-0488">Methylation</keyword>
<reference evidence="6 7" key="1">
    <citation type="submission" date="2020-08" db="EMBL/GenBank/DDBJ databases">
        <title>Genomic Encyclopedia of Type Strains, Phase III (KMG-III): the genomes of soil and plant-associated and newly described type strains.</title>
        <authorList>
            <person name="Whitman W."/>
        </authorList>
    </citation>
    <scope>NUCLEOTIDE SEQUENCE [LARGE SCALE GENOMIC DNA]</scope>
    <source>
        <strain evidence="6 7">CECT 7247</strain>
    </source>
</reference>
<dbReference type="Pfam" id="PF00015">
    <property type="entry name" value="MCPsignal"/>
    <property type="match status" value="1"/>
</dbReference>
<evidence type="ECO:0000256" key="3">
    <source>
        <dbReference type="PROSITE-ProRule" id="PRU00284"/>
    </source>
</evidence>
<keyword evidence="4" id="KW-0472">Membrane</keyword>
<dbReference type="CDD" id="cd11386">
    <property type="entry name" value="MCP_signal"/>
    <property type="match status" value="1"/>
</dbReference>
<feature type="transmembrane region" description="Helical" evidence="4">
    <location>
        <begin position="155"/>
        <end position="177"/>
    </location>
</feature>
<feature type="transmembrane region" description="Helical" evidence="4">
    <location>
        <begin position="28"/>
        <end position="45"/>
    </location>
</feature>
<dbReference type="PROSITE" id="PS50111">
    <property type="entry name" value="CHEMOTAXIS_TRANSDUC_2"/>
    <property type="match status" value="1"/>
</dbReference>
<evidence type="ECO:0000256" key="4">
    <source>
        <dbReference type="SAM" id="Phobius"/>
    </source>
</evidence>
<sequence>MSPRPPASVSPNPAADDGLRYLRVNGDASLLGACALVLLVVLAVGQQYGQLGVALGWGMPLFLVAGGCFLMARGSWLNSVVLPMLLASLIALQIHLGGGNLEYHFGVFVSIALMLVYRHWLPVIVMAATFAVHHVLFDRLQAAGLGLFCLSKPDFAQILGHATYVVVQTVFEVFIVIKMRRDAQLMAELNTITEVLVGTRGKVNFAAVQVPVTTRAARELSEALQSVAVTVGQVHSAAESVDAASNEIATGNSDLSIRTEEAAANLQQTAASVEELAQAVRQSADTSREASHRAQEATQRAARGEATVQTLAASMERVSDSARRVGDITAVIDGIAFQTNILALNAAVEAARAGETGRGFAVVASEVRALAQRSAEAARQIKELISTSTEQVAAGVASADATRLVLSEIVADVRSVDELLGSLSTASAEQAKAVDTVNHAVVGLDNATQQNAALVEESTAAAHSLREQARVLASAVQRFELAQG</sequence>
<evidence type="ECO:0000256" key="2">
    <source>
        <dbReference type="ARBA" id="ARBA00029447"/>
    </source>
</evidence>
<feature type="transmembrane region" description="Helical" evidence="4">
    <location>
        <begin position="80"/>
        <end position="98"/>
    </location>
</feature>
<organism evidence="6 7">
    <name type="scientific">Roseateles terrae</name>
    <dbReference type="NCBI Taxonomy" id="431060"/>
    <lineage>
        <taxon>Bacteria</taxon>
        <taxon>Pseudomonadati</taxon>
        <taxon>Pseudomonadota</taxon>
        <taxon>Betaproteobacteria</taxon>
        <taxon>Burkholderiales</taxon>
        <taxon>Sphaerotilaceae</taxon>
        <taxon>Roseateles</taxon>
    </lineage>
</organism>
<dbReference type="InterPro" id="IPR051310">
    <property type="entry name" value="MCP_chemotaxis"/>
</dbReference>
<evidence type="ECO:0000313" key="7">
    <source>
        <dbReference type="Proteomes" id="UP000574369"/>
    </source>
</evidence>
<feature type="domain" description="Methyl-accepting transducer" evidence="5">
    <location>
        <begin position="237"/>
        <end position="466"/>
    </location>
</feature>
<keyword evidence="3" id="KW-0807">Transducer</keyword>
<evidence type="ECO:0000256" key="1">
    <source>
        <dbReference type="ARBA" id="ARBA00022481"/>
    </source>
</evidence>
<keyword evidence="4" id="KW-1133">Transmembrane helix</keyword>
<dbReference type="InterPro" id="IPR004089">
    <property type="entry name" value="MCPsignal_dom"/>
</dbReference>
<dbReference type="Gene3D" id="1.10.287.950">
    <property type="entry name" value="Methyl-accepting chemotaxis protein"/>
    <property type="match status" value="1"/>
</dbReference>
<dbReference type="SUPFAM" id="SSF58104">
    <property type="entry name" value="Methyl-accepting chemotaxis protein (MCP) signaling domain"/>
    <property type="match status" value="1"/>
</dbReference>
<dbReference type="PANTHER" id="PTHR43531:SF14">
    <property type="entry name" value="METHYL-ACCEPTING CHEMOTAXIS PROTEIN I-RELATED"/>
    <property type="match status" value="1"/>
</dbReference>
<keyword evidence="4" id="KW-0812">Transmembrane</keyword>
<dbReference type="Proteomes" id="UP000574369">
    <property type="component" value="Unassembled WGS sequence"/>
</dbReference>
<accession>A0ABR6GU24</accession>
<evidence type="ECO:0000259" key="5">
    <source>
        <dbReference type="PROSITE" id="PS50111"/>
    </source>
</evidence>